<evidence type="ECO:0000313" key="2">
    <source>
        <dbReference type="EMBL" id="MPY66528.1"/>
    </source>
</evidence>
<gene>
    <name evidence="2" type="ORF">F8S09_07435</name>
</gene>
<organism evidence="2 3">
    <name type="scientific">Deinococcus terrestris</name>
    <dbReference type="NCBI Taxonomy" id="2651870"/>
    <lineage>
        <taxon>Bacteria</taxon>
        <taxon>Thermotogati</taxon>
        <taxon>Deinococcota</taxon>
        <taxon>Deinococci</taxon>
        <taxon>Deinococcales</taxon>
        <taxon>Deinococcaceae</taxon>
        <taxon>Deinococcus</taxon>
    </lineage>
</organism>
<reference evidence="2 3" key="1">
    <citation type="submission" date="2019-10" db="EMBL/GenBank/DDBJ databases">
        <title>Deinococcus sp. isolated from soil.</title>
        <authorList>
            <person name="Li Y."/>
            <person name="Wang J."/>
        </authorList>
    </citation>
    <scope>NUCLEOTIDE SEQUENCE [LARGE SCALE GENOMIC DNA]</scope>
    <source>
        <strain evidence="2 3">SDU3-2</strain>
    </source>
</reference>
<feature type="region of interest" description="Disordered" evidence="1">
    <location>
        <begin position="24"/>
        <end position="55"/>
    </location>
</feature>
<feature type="compositionally biased region" description="Basic and acidic residues" evidence="1">
    <location>
        <begin position="24"/>
        <end position="35"/>
    </location>
</feature>
<dbReference type="RefSeq" id="WP_152870681.1">
    <property type="nucleotide sequence ID" value="NZ_WBSL01000002.1"/>
</dbReference>
<sequence>MKLRSILRNVARQEAASVGQAARRAADSLRHDSRVQDTASRLKGRAQDLGGSARARADEHLERLIERRHARPGAPLPDDVAAALAARRREREARVAAARARAALIAQGETPEQRRVLTLLADSTGWAGGQGEGLRYTGLLDRLAPSGDPAAEMAIHRALWTLAERRVLAVSPHGEVTACELPIEVEVRD</sequence>
<accession>A0A7X1NVP5</accession>
<name>A0A7X1NVP5_9DEIO</name>
<evidence type="ECO:0000313" key="3">
    <source>
        <dbReference type="Proteomes" id="UP000484842"/>
    </source>
</evidence>
<dbReference type="AlphaFoldDB" id="A0A7X1NVP5"/>
<dbReference type="Proteomes" id="UP000484842">
    <property type="component" value="Unassembled WGS sequence"/>
</dbReference>
<evidence type="ECO:0000256" key="1">
    <source>
        <dbReference type="SAM" id="MobiDB-lite"/>
    </source>
</evidence>
<dbReference type="EMBL" id="WBSL01000002">
    <property type="protein sequence ID" value="MPY66528.1"/>
    <property type="molecule type" value="Genomic_DNA"/>
</dbReference>
<comment type="caution">
    <text evidence="2">The sequence shown here is derived from an EMBL/GenBank/DDBJ whole genome shotgun (WGS) entry which is preliminary data.</text>
</comment>
<protein>
    <submittedName>
        <fullName evidence="2">Uncharacterized protein</fullName>
    </submittedName>
</protein>
<proteinExistence type="predicted"/>
<keyword evidence="3" id="KW-1185">Reference proteome</keyword>